<dbReference type="InterPro" id="IPR003675">
    <property type="entry name" value="Rce1/LyrA-like_dom"/>
</dbReference>
<organism evidence="3 4">
    <name type="scientific">Leeuwenhoekiella parthenopeia</name>
    <dbReference type="NCBI Taxonomy" id="2890320"/>
    <lineage>
        <taxon>Bacteria</taxon>
        <taxon>Pseudomonadati</taxon>
        <taxon>Bacteroidota</taxon>
        <taxon>Flavobacteriia</taxon>
        <taxon>Flavobacteriales</taxon>
        <taxon>Flavobacteriaceae</taxon>
        <taxon>Leeuwenhoekiella</taxon>
    </lineage>
</organism>
<dbReference type="PANTHER" id="PTHR39430">
    <property type="entry name" value="MEMBRANE-ASSOCIATED PROTEASE-RELATED"/>
    <property type="match status" value="1"/>
</dbReference>
<sequence>MEEAKRGWLRILLFVLPYIFIAGGVQLLGAYLMGIDFQSEDKTYFDRFFLKLFELVGMFLVLWIFMNYVDKRPFVDLGFSWKGRSQEFLAGIVLGAVIMGFVFVFLLLTRELIFKSVDFDASGALASILLFTAVAVGEEVLLRGYVLRNLMLSFSKYSALALSSLLFAALHGLNPNLDVLGMLNLFLAGILLGTSYIFTKNLWFPIGLHLSWNLFQSYFGFNVSGQDFYSIFKFELPEANILNGGYFGFEGSVLAVIIQLLLIGLLFSYYQKRRQNSLI</sequence>
<keyword evidence="1" id="KW-1133">Transmembrane helix</keyword>
<dbReference type="PANTHER" id="PTHR39430:SF1">
    <property type="entry name" value="PROTEASE"/>
    <property type="match status" value="1"/>
</dbReference>
<gene>
    <name evidence="3" type="ORF">LLW17_01615</name>
</gene>
<dbReference type="Proteomes" id="UP001197770">
    <property type="component" value="Unassembled WGS sequence"/>
</dbReference>
<dbReference type="GO" id="GO:0008237">
    <property type="term" value="F:metallopeptidase activity"/>
    <property type="evidence" value="ECO:0007669"/>
    <property type="project" value="UniProtKB-KW"/>
</dbReference>
<feature type="transmembrane region" description="Helical" evidence="1">
    <location>
        <begin position="179"/>
        <end position="198"/>
    </location>
</feature>
<feature type="transmembrane region" description="Helical" evidence="1">
    <location>
        <begin position="48"/>
        <end position="68"/>
    </location>
</feature>
<feature type="transmembrane region" description="Helical" evidence="1">
    <location>
        <begin position="121"/>
        <end position="142"/>
    </location>
</feature>
<name>A0ABS8GQ44_9FLAO</name>
<evidence type="ECO:0000259" key="2">
    <source>
        <dbReference type="Pfam" id="PF02517"/>
    </source>
</evidence>
<keyword evidence="3" id="KW-0482">Metalloprotease</keyword>
<feature type="domain" description="CAAX prenyl protease 2/Lysostaphin resistance protein A-like" evidence="2">
    <location>
        <begin position="124"/>
        <end position="215"/>
    </location>
</feature>
<dbReference type="RefSeq" id="WP_228228522.1">
    <property type="nucleotide sequence ID" value="NZ_JAJGMW010000002.1"/>
</dbReference>
<dbReference type="Pfam" id="PF02517">
    <property type="entry name" value="Rce1-like"/>
    <property type="match status" value="1"/>
</dbReference>
<accession>A0ABS8GQ44</accession>
<evidence type="ECO:0000313" key="4">
    <source>
        <dbReference type="Proteomes" id="UP001197770"/>
    </source>
</evidence>
<comment type="caution">
    <text evidence="3">The sequence shown here is derived from an EMBL/GenBank/DDBJ whole genome shotgun (WGS) entry which is preliminary data.</text>
</comment>
<proteinExistence type="predicted"/>
<dbReference type="EMBL" id="JAJGMW010000002">
    <property type="protein sequence ID" value="MCC4211402.1"/>
    <property type="molecule type" value="Genomic_DNA"/>
</dbReference>
<evidence type="ECO:0000313" key="3">
    <source>
        <dbReference type="EMBL" id="MCC4211402.1"/>
    </source>
</evidence>
<feature type="transmembrane region" description="Helical" evidence="1">
    <location>
        <begin position="154"/>
        <end position="173"/>
    </location>
</feature>
<keyword evidence="1" id="KW-0812">Transmembrane</keyword>
<feature type="transmembrane region" description="Helical" evidence="1">
    <location>
        <begin position="7"/>
        <end position="28"/>
    </location>
</feature>
<keyword evidence="4" id="KW-1185">Reference proteome</keyword>
<keyword evidence="1" id="KW-0472">Membrane</keyword>
<keyword evidence="3" id="KW-0378">Hydrolase</keyword>
<protein>
    <submittedName>
        <fullName evidence="3">CPBP family intramembrane metalloprotease</fullName>
    </submittedName>
</protein>
<keyword evidence="3" id="KW-0645">Protease</keyword>
<reference evidence="3 4" key="1">
    <citation type="submission" date="2021-11" db="EMBL/GenBank/DDBJ databases">
        <title>Seasonal and diel survey of microbial diversity of the Tyrrhenian coast.</title>
        <authorList>
            <person name="Gattoni G."/>
            <person name="Corral P."/>
        </authorList>
    </citation>
    <scope>NUCLEOTIDE SEQUENCE [LARGE SCALE GENOMIC DNA]</scope>
    <source>
        <strain evidence="3 4">Mr9</strain>
    </source>
</reference>
<feature type="transmembrane region" description="Helical" evidence="1">
    <location>
        <begin position="88"/>
        <end position="109"/>
    </location>
</feature>
<feature type="transmembrane region" description="Helical" evidence="1">
    <location>
        <begin position="210"/>
        <end position="232"/>
    </location>
</feature>
<feature type="transmembrane region" description="Helical" evidence="1">
    <location>
        <begin position="252"/>
        <end position="270"/>
    </location>
</feature>
<evidence type="ECO:0000256" key="1">
    <source>
        <dbReference type="SAM" id="Phobius"/>
    </source>
</evidence>